<accession>A0A2H0UZH8</accession>
<sequence>MKWVYIPLLVLIAVLLVWLVKNWRQTIFRKRVVQALQNFQQATQAEIENYFRGQKWPTPPPKKFGTRLAIMEERGLLSWHRGKKIVFKLTEAGMELLPKPKAETPTVTPTFAAKEFQRKPK</sequence>
<feature type="region of interest" description="Disordered" evidence="1">
    <location>
        <begin position="100"/>
        <end position="121"/>
    </location>
</feature>
<evidence type="ECO:0000313" key="3">
    <source>
        <dbReference type="Proteomes" id="UP000228510"/>
    </source>
</evidence>
<dbReference type="EMBL" id="PFAT01000036">
    <property type="protein sequence ID" value="PIR92222.1"/>
    <property type="molecule type" value="Genomic_DNA"/>
</dbReference>
<evidence type="ECO:0000313" key="2">
    <source>
        <dbReference type="EMBL" id="PIR92222.1"/>
    </source>
</evidence>
<name>A0A2H0UZH8_9BACT</name>
<evidence type="ECO:0000256" key="1">
    <source>
        <dbReference type="SAM" id="MobiDB-lite"/>
    </source>
</evidence>
<evidence type="ECO:0008006" key="4">
    <source>
        <dbReference type="Google" id="ProtNLM"/>
    </source>
</evidence>
<dbReference type="Proteomes" id="UP000228510">
    <property type="component" value="Unassembled WGS sequence"/>
</dbReference>
<protein>
    <recommendedName>
        <fullName evidence="4">Restriction system protein Mrr-like N-terminal domain-containing protein</fullName>
    </recommendedName>
</protein>
<dbReference type="AlphaFoldDB" id="A0A2H0UZH8"/>
<comment type="caution">
    <text evidence="2">The sequence shown here is derived from an EMBL/GenBank/DDBJ whole genome shotgun (WGS) entry which is preliminary data.</text>
</comment>
<organism evidence="2 3">
    <name type="scientific">Candidatus Falkowbacteria bacterium CG10_big_fil_rev_8_21_14_0_10_44_15</name>
    <dbReference type="NCBI Taxonomy" id="1974569"/>
    <lineage>
        <taxon>Bacteria</taxon>
        <taxon>Candidatus Falkowiibacteriota</taxon>
    </lineage>
</organism>
<proteinExistence type="predicted"/>
<gene>
    <name evidence="2" type="ORF">COU01_02955</name>
</gene>
<reference evidence="3" key="1">
    <citation type="submission" date="2017-09" db="EMBL/GenBank/DDBJ databases">
        <title>Depth-based differentiation of microbial function through sediment-hosted aquifers and enrichment of novel symbionts in the deep terrestrial subsurface.</title>
        <authorList>
            <person name="Probst A.J."/>
            <person name="Ladd B."/>
            <person name="Jarett J.K."/>
            <person name="Geller-Mcgrath D.E."/>
            <person name="Sieber C.M.K."/>
            <person name="Emerson J.B."/>
            <person name="Anantharaman K."/>
            <person name="Thomas B.C."/>
            <person name="Malmstrom R."/>
            <person name="Stieglmeier M."/>
            <person name="Klingl A."/>
            <person name="Woyke T."/>
            <person name="Ryan C.M."/>
            <person name="Banfield J.F."/>
        </authorList>
    </citation>
    <scope>NUCLEOTIDE SEQUENCE [LARGE SCALE GENOMIC DNA]</scope>
</reference>